<dbReference type="InterPro" id="IPR047708">
    <property type="entry name" value="CD1871A-like"/>
</dbReference>
<evidence type="ECO:0000313" key="1">
    <source>
        <dbReference type="EMBL" id="MEQ2444944.1"/>
    </source>
</evidence>
<keyword evidence="2" id="KW-1185">Reference proteome</keyword>
<gene>
    <name evidence="1" type="ORF">WMO64_15930</name>
</gene>
<dbReference type="RefSeq" id="WP_294520899.1">
    <property type="nucleotide sequence ID" value="NZ_JBBMFK010000037.1"/>
</dbReference>
<dbReference type="Proteomes" id="UP001464378">
    <property type="component" value="Unassembled WGS sequence"/>
</dbReference>
<dbReference type="NCBIfam" id="NF040920">
    <property type="entry name" value="CD1871A_fam"/>
    <property type="match status" value="1"/>
</dbReference>
<dbReference type="EMBL" id="JBBMFK010000037">
    <property type="protein sequence ID" value="MEQ2444944.1"/>
    <property type="molecule type" value="Genomic_DNA"/>
</dbReference>
<comment type="caution">
    <text evidence="1">The sequence shown here is derived from an EMBL/GenBank/DDBJ whole genome shotgun (WGS) entry which is preliminary data.</text>
</comment>
<dbReference type="PROSITE" id="PS51257">
    <property type="entry name" value="PROKAR_LIPOPROTEIN"/>
    <property type="match status" value="1"/>
</dbReference>
<accession>A0ABV1EDL2</accession>
<evidence type="ECO:0000313" key="2">
    <source>
        <dbReference type="Proteomes" id="UP001464378"/>
    </source>
</evidence>
<reference evidence="1 2" key="1">
    <citation type="submission" date="2024-03" db="EMBL/GenBank/DDBJ databases">
        <title>Human intestinal bacterial collection.</title>
        <authorList>
            <person name="Pauvert C."/>
            <person name="Hitch T.C.A."/>
            <person name="Clavel T."/>
        </authorList>
    </citation>
    <scope>NUCLEOTIDE SEQUENCE [LARGE SCALE GENOMIC DNA]</scope>
    <source>
        <strain evidence="1 2">CLA-AP-H29</strain>
    </source>
</reference>
<protein>
    <submittedName>
        <fullName evidence="1">CD1871A family CXXC motif-containing protein</fullName>
    </submittedName>
</protein>
<proteinExistence type="predicted"/>
<name>A0ABV1EDL2_9FIRM</name>
<sequence length="48" mass="5109">MSFLKQNRAALLLLLAGAACVAIGVWRGEAETVFRKAVNICMECIGLG</sequence>
<organism evidence="1 2">
    <name type="scientific">Pseudoflavonifractor intestinihominis</name>
    <dbReference type="NCBI Taxonomy" id="3133171"/>
    <lineage>
        <taxon>Bacteria</taxon>
        <taxon>Bacillati</taxon>
        <taxon>Bacillota</taxon>
        <taxon>Clostridia</taxon>
        <taxon>Eubacteriales</taxon>
        <taxon>Oscillospiraceae</taxon>
        <taxon>Pseudoflavonifractor</taxon>
    </lineage>
</organism>